<proteinExistence type="predicted"/>
<evidence type="ECO:0000313" key="2">
    <source>
        <dbReference type="EMBL" id="KAG0530415.1"/>
    </source>
</evidence>
<organism evidence="2 3">
    <name type="scientific">Sorghum bicolor</name>
    <name type="common">Sorghum</name>
    <name type="synonym">Sorghum vulgare</name>
    <dbReference type="NCBI Taxonomy" id="4558"/>
    <lineage>
        <taxon>Eukaryota</taxon>
        <taxon>Viridiplantae</taxon>
        <taxon>Streptophyta</taxon>
        <taxon>Embryophyta</taxon>
        <taxon>Tracheophyta</taxon>
        <taxon>Spermatophyta</taxon>
        <taxon>Magnoliopsida</taxon>
        <taxon>Liliopsida</taxon>
        <taxon>Poales</taxon>
        <taxon>Poaceae</taxon>
        <taxon>PACMAD clade</taxon>
        <taxon>Panicoideae</taxon>
        <taxon>Andropogonodae</taxon>
        <taxon>Andropogoneae</taxon>
        <taxon>Sorghinae</taxon>
        <taxon>Sorghum</taxon>
    </lineage>
</organism>
<gene>
    <name evidence="2" type="ORF">BDA96_05G184300</name>
</gene>
<feature type="region of interest" description="Disordered" evidence="1">
    <location>
        <begin position="145"/>
        <end position="173"/>
    </location>
</feature>
<evidence type="ECO:0000313" key="3">
    <source>
        <dbReference type="Proteomes" id="UP000807115"/>
    </source>
</evidence>
<dbReference type="EMBL" id="CM027684">
    <property type="protein sequence ID" value="KAG0530415.1"/>
    <property type="molecule type" value="Genomic_DNA"/>
</dbReference>
<comment type="caution">
    <text evidence="2">The sequence shown here is derived from an EMBL/GenBank/DDBJ whole genome shotgun (WGS) entry which is preliminary data.</text>
</comment>
<name>A0A921R1B0_SORBI</name>
<accession>A0A921R1B0</accession>
<evidence type="ECO:0000256" key="1">
    <source>
        <dbReference type="SAM" id="MobiDB-lite"/>
    </source>
</evidence>
<protein>
    <submittedName>
        <fullName evidence="2">Uncharacterized protein</fullName>
    </submittedName>
</protein>
<sequence length="203" mass="22134">MACYYMCTVVLDDGVGDESDHQSAGDELVVDVEVSHLVSLPVGVDLLEHRLVVEVEAAIAALVHDPRRDGRPRRAVRHPDALAAGGLPLLPRGPAEGRPAVLLPPRQRLAGVPGGAVGADGVEVPVVLLRVVVVVRRPHVRRLLRRRHGRHRAQHDGGHHQRRRPSSGDHHRRRHRCPLLLLACMHALAPSFSHAGTYDITTA</sequence>
<reference evidence="2" key="1">
    <citation type="journal article" date="2019" name="BMC Genomics">
        <title>A new reference genome for Sorghum bicolor reveals high levels of sequence similarity between sweet and grain genotypes: implications for the genetics of sugar metabolism.</title>
        <authorList>
            <person name="Cooper E.A."/>
            <person name="Brenton Z.W."/>
            <person name="Flinn B.S."/>
            <person name="Jenkins J."/>
            <person name="Shu S."/>
            <person name="Flowers D."/>
            <person name="Luo F."/>
            <person name="Wang Y."/>
            <person name="Xia P."/>
            <person name="Barry K."/>
            <person name="Daum C."/>
            <person name="Lipzen A."/>
            <person name="Yoshinaga Y."/>
            <person name="Schmutz J."/>
            <person name="Saski C."/>
            <person name="Vermerris W."/>
            <person name="Kresovich S."/>
        </authorList>
    </citation>
    <scope>NUCLEOTIDE SEQUENCE</scope>
</reference>
<feature type="compositionally biased region" description="Basic residues" evidence="1">
    <location>
        <begin position="160"/>
        <end position="173"/>
    </location>
</feature>
<dbReference type="Proteomes" id="UP000807115">
    <property type="component" value="Chromosome 5"/>
</dbReference>
<dbReference type="AlphaFoldDB" id="A0A921R1B0"/>
<reference evidence="2" key="2">
    <citation type="submission" date="2020-10" db="EMBL/GenBank/DDBJ databases">
        <authorList>
            <person name="Cooper E.A."/>
            <person name="Brenton Z.W."/>
            <person name="Flinn B.S."/>
            <person name="Jenkins J."/>
            <person name="Shu S."/>
            <person name="Flowers D."/>
            <person name="Luo F."/>
            <person name="Wang Y."/>
            <person name="Xia P."/>
            <person name="Barry K."/>
            <person name="Daum C."/>
            <person name="Lipzen A."/>
            <person name="Yoshinaga Y."/>
            <person name="Schmutz J."/>
            <person name="Saski C."/>
            <person name="Vermerris W."/>
            <person name="Kresovich S."/>
        </authorList>
    </citation>
    <scope>NUCLEOTIDE SEQUENCE</scope>
</reference>